<dbReference type="Pfam" id="PF20684">
    <property type="entry name" value="Fung_rhodopsin"/>
    <property type="match status" value="1"/>
</dbReference>
<dbReference type="Proteomes" id="UP000654913">
    <property type="component" value="Chromosome 1"/>
</dbReference>
<evidence type="ECO:0000256" key="4">
    <source>
        <dbReference type="ARBA" id="ARBA00023136"/>
    </source>
</evidence>
<dbReference type="AlphaFoldDB" id="A0A7R7XA57"/>
<keyword evidence="3 7" id="KW-1133">Transmembrane helix</keyword>
<comment type="subcellular location">
    <subcellularLocation>
        <location evidence="1">Membrane</location>
        <topology evidence="1">Multi-pass membrane protein</topology>
    </subcellularLocation>
</comment>
<feature type="transmembrane region" description="Helical" evidence="7">
    <location>
        <begin position="18"/>
        <end position="39"/>
    </location>
</feature>
<evidence type="ECO:0000313" key="10">
    <source>
        <dbReference type="Proteomes" id="UP000654913"/>
    </source>
</evidence>
<protein>
    <recommendedName>
        <fullName evidence="8">Rhodopsin domain-containing protein</fullName>
    </recommendedName>
</protein>
<keyword evidence="10" id="KW-1185">Reference proteome</keyword>
<feature type="transmembrane region" description="Helical" evidence="7">
    <location>
        <begin position="131"/>
        <end position="158"/>
    </location>
</feature>
<keyword evidence="4 7" id="KW-0472">Membrane</keyword>
<comment type="similarity">
    <text evidence="5">Belongs to the SAT4 family.</text>
</comment>
<organism evidence="9 10">
    <name type="scientific">Aspergillus puulaauensis</name>
    <dbReference type="NCBI Taxonomy" id="1220207"/>
    <lineage>
        <taxon>Eukaryota</taxon>
        <taxon>Fungi</taxon>
        <taxon>Dikarya</taxon>
        <taxon>Ascomycota</taxon>
        <taxon>Pezizomycotina</taxon>
        <taxon>Eurotiomycetes</taxon>
        <taxon>Eurotiomycetidae</taxon>
        <taxon>Eurotiales</taxon>
        <taxon>Aspergillaceae</taxon>
        <taxon>Aspergillus</taxon>
    </lineage>
</organism>
<reference evidence="9" key="2">
    <citation type="submission" date="2021-02" db="EMBL/GenBank/DDBJ databases">
        <title>Aspergillus puulaauensis MK2 genome sequence.</title>
        <authorList>
            <person name="Futagami T."/>
            <person name="Mori K."/>
            <person name="Kadooka C."/>
            <person name="Tanaka T."/>
        </authorList>
    </citation>
    <scope>NUCLEOTIDE SEQUENCE</scope>
    <source>
        <strain evidence="9">MK2</strain>
    </source>
</reference>
<feature type="transmembrane region" description="Helical" evidence="7">
    <location>
        <begin position="269"/>
        <end position="292"/>
    </location>
</feature>
<dbReference type="OrthoDB" id="5329176at2759"/>
<dbReference type="InterPro" id="IPR052337">
    <property type="entry name" value="SAT4-like"/>
</dbReference>
<feature type="transmembrane region" description="Helical" evidence="7">
    <location>
        <begin position="101"/>
        <end position="119"/>
    </location>
</feature>
<evidence type="ECO:0000256" key="2">
    <source>
        <dbReference type="ARBA" id="ARBA00022692"/>
    </source>
</evidence>
<name>A0A7R7XA57_9EURO</name>
<evidence type="ECO:0000256" key="6">
    <source>
        <dbReference type="SAM" id="MobiDB-lite"/>
    </source>
</evidence>
<feature type="transmembrane region" description="Helical" evidence="7">
    <location>
        <begin position="178"/>
        <end position="199"/>
    </location>
</feature>
<dbReference type="InterPro" id="IPR049326">
    <property type="entry name" value="Rhodopsin_dom_fungi"/>
</dbReference>
<feature type="transmembrane region" description="Helical" evidence="7">
    <location>
        <begin position="51"/>
        <end position="71"/>
    </location>
</feature>
<dbReference type="RefSeq" id="XP_041549850.1">
    <property type="nucleotide sequence ID" value="XM_041701307.1"/>
</dbReference>
<feature type="compositionally biased region" description="Polar residues" evidence="6">
    <location>
        <begin position="387"/>
        <end position="407"/>
    </location>
</feature>
<evidence type="ECO:0000256" key="5">
    <source>
        <dbReference type="ARBA" id="ARBA00038359"/>
    </source>
</evidence>
<evidence type="ECO:0000256" key="3">
    <source>
        <dbReference type="ARBA" id="ARBA00022989"/>
    </source>
</evidence>
<dbReference type="GeneID" id="64967661"/>
<gene>
    <name evidence="9" type="ORF">APUU_10484S</name>
</gene>
<evidence type="ECO:0000256" key="7">
    <source>
        <dbReference type="SAM" id="Phobius"/>
    </source>
</evidence>
<reference evidence="9" key="1">
    <citation type="submission" date="2021-01" db="EMBL/GenBank/DDBJ databases">
        <authorList>
            <consortium name="Aspergillus puulaauensis MK2 genome sequencing consortium"/>
            <person name="Kazuki M."/>
            <person name="Futagami T."/>
        </authorList>
    </citation>
    <scope>NUCLEOTIDE SEQUENCE</scope>
    <source>
        <strain evidence="9">MK2</strain>
    </source>
</reference>
<dbReference type="EMBL" id="AP024443">
    <property type="protein sequence ID" value="BCS17656.1"/>
    <property type="molecule type" value="Genomic_DNA"/>
</dbReference>
<evidence type="ECO:0000259" key="8">
    <source>
        <dbReference type="Pfam" id="PF20684"/>
    </source>
</evidence>
<dbReference type="PANTHER" id="PTHR33048:SF108">
    <property type="entry name" value="INTEGRAL MEMBRANE PROTEIN"/>
    <property type="match status" value="1"/>
</dbReference>
<feature type="domain" description="Rhodopsin" evidence="8">
    <location>
        <begin position="35"/>
        <end position="297"/>
    </location>
</feature>
<keyword evidence="2 7" id="KW-0812">Transmembrane</keyword>
<evidence type="ECO:0000313" key="9">
    <source>
        <dbReference type="EMBL" id="BCS17656.1"/>
    </source>
</evidence>
<proteinExistence type="inferred from homology"/>
<evidence type="ECO:0000256" key="1">
    <source>
        <dbReference type="ARBA" id="ARBA00004141"/>
    </source>
</evidence>
<dbReference type="PANTHER" id="PTHR33048">
    <property type="entry name" value="PTH11-LIKE INTEGRAL MEMBRANE PROTEIN (AFU_ORTHOLOGUE AFUA_5G11245)"/>
    <property type="match status" value="1"/>
</dbReference>
<sequence length="407" mass="44842">MDSSTSEGLPHDNLQAQAIGLIFGFPAAATVVVLLRVYIRVWMRSFAADDWVICAALALYWAETVTSYYTIKLQYIGYHVWDIPKDYNASLAAKYSYATELLYNPILALIKASILLFLLRLTGQKVAVRRTIWGLMVLNAVAAVATFLVTVFNCVPVASHWNPDAYPDKKCVNFADFVTGTASVAIFTDFLVLLLPTWIVYNLHIARKQKIMLVGILSFGLMYSHSTNQHYKEDWNANENGFGRTVLAGIIRVILLDKFDRNIPPDSSYSVLFCISTIEVGLAFVAACAPALKPVFVRLVPKLFSTTSRSGRYNRGAGGAPYEYGYGYDLDHVSRSRKTQGGNTTSVLGGDEEGGGSAAYGSKAGSKRKNGIMMTTETEVKWDDSPGTVNDRTVNDSSTESLVQPRR</sequence>
<dbReference type="GO" id="GO:0016020">
    <property type="term" value="C:membrane"/>
    <property type="evidence" value="ECO:0007669"/>
    <property type="project" value="UniProtKB-SubCell"/>
</dbReference>
<accession>A0A7R7XA57</accession>
<feature type="region of interest" description="Disordered" evidence="6">
    <location>
        <begin position="335"/>
        <end position="407"/>
    </location>
</feature>
<dbReference type="KEGG" id="apuu:APUU_10484S"/>